<gene>
    <name evidence="2" type="ORF">J2T60_002025</name>
</gene>
<evidence type="ECO:0000313" key="3">
    <source>
        <dbReference type="Proteomes" id="UP001523550"/>
    </source>
</evidence>
<comment type="caution">
    <text evidence="2">The sequence shown here is derived from an EMBL/GenBank/DDBJ whole genome shotgun (WGS) entry which is preliminary data.</text>
</comment>
<proteinExistence type="predicted"/>
<feature type="transmembrane region" description="Helical" evidence="1">
    <location>
        <begin position="151"/>
        <end position="170"/>
    </location>
</feature>
<feature type="transmembrane region" description="Helical" evidence="1">
    <location>
        <begin position="238"/>
        <end position="259"/>
    </location>
</feature>
<feature type="transmembrane region" description="Helical" evidence="1">
    <location>
        <begin position="399"/>
        <end position="418"/>
    </location>
</feature>
<evidence type="ECO:0000256" key="1">
    <source>
        <dbReference type="SAM" id="Phobius"/>
    </source>
</evidence>
<accession>A0ABT1G9P1</accession>
<feature type="transmembrane region" description="Helical" evidence="1">
    <location>
        <begin position="333"/>
        <end position="353"/>
    </location>
</feature>
<dbReference type="RefSeq" id="WP_253449399.1">
    <property type="nucleotide sequence ID" value="NZ_JALJYF010000002.1"/>
</dbReference>
<protein>
    <submittedName>
        <fullName evidence="2">Mn2+/Fe2+ NRAMP family transporter</fullName>
    </submittedName>
</protein>
<feature type="transmembrane region" description="Helical" evidence="1">
    <location>
        <begin position="44"/>
        <end position="63"/>
    </location>
</feature>
<feature type="transmembrane region" description="Helical" evidence="1">
    <location>
        <begin position="359"/>
        <end position="379"/>
    </location>
</feature>
<reference evidence="2 3" key="1">
    <citation type="submission" date="2022-03" db="EMBL/GenBank/DDBJ databases">
        <title>Genomic Encyclopedia of Type Strains, Phase III (KMG-III): the genomes of soil and plant-associated and newly described type strains.</title>
        <authorList>
            <person name="Whitman W."/>
        </authorList>
    </citation>
    <scope>NUCLEOTIDE SEQUENCE [LARGE SCALE GENOMIC DNA]</scope>
    <source>
        <strain evidence="2 3">BSker1</strain>
    </source>
</reference>
<organism evidence="2 3">
    <name type="scientific">Natronospira proteinivora</name>
    <dbReference type="NCBI Taxonomy" id="1807133"/>
    <lineage>
        <taxon>Bacteria</taxon>
        <taxon>Pseudomonadati</taxon>
        <taxon>Pseudomonadota</taxon>
        <taxon>Gammaproteobacteria</taxon>
        <taxon>Natronospirales</taxon>
        <taxon>Natronospiraceae</taxon>
        <taxon>Natronospira</taxon>
    </lineage>
</organism>
<dbReference type="Proteomes" id="UP001523550">
    <property type="component" value="Unassembled WGS sequence"/>
</dbReference>
<feature type="transmembrane region" description="Helical" evidence="1">
    <location>
        <begin position="118"/>
        <end position="139"/>
    </location>
</feature>
<keyword evidence="1" id="KW-0812">Transmembrane</keyword>
<keyword evidence="3" id="KW-1185">Reference proteome</keyword>
<keyword evidence="1" id="KW-1133">Transmembrane helix</keyword>
<sequence>MKADPRQRKALLQTLGPGLLMAGAAVGVSHLVQATRAGAEYGFLLLGLVVLVCALKYPFLEFGPRYAAATGLSLLDGYRRMGRWALGVYILITVGTMFAILASVTVVTAGLAGRFFPLPLGTTAWSAMVLGCCGLILLLGRFRGLDLSMKVIMALLALLTLVAVSLALLSPESWTDRPPEPSMASLWSGAGIAFLLALMGWMPIPLDVAAWHSLWAQERRRHTGHQPSVRHALFDFKLGYVGATLLAVCFLVLGATVMYGSEEALSESGVVFAGQLASLYGQTLGSWSTPVILLGALIVMFSTTLAVSDAYPRVLSALAGFASPKLNHGGRRLFITGFFAVAGGALIVIHFFGQAFTTLVDFATTISFLSAPLLAWLNYRLVTGPLMPAAHRPGPGLRLFSLVGIGFLLGFSLLWIIWRLLG</sequence>
<name>A0ABT1G9P1_9GAMM</name>
<feature type="transmembrane region" description="Helical" evidence="1">
    <location>
        <begin position="291"/>
        <end position="312"/>
    </location>
</feature>
<feature type="transmembrane region" description="Helical" evidence="1">
    <location>
        <begin position="84"/>
        <end position="112"/>
    </location>
</feature>
<feature type="transmembrane region" description="Helical" evidence="1">
    <location>
        <begin position="190"/>
        <end position="211"/>
    </location>
</feature>
<evidence type="ECO:0000313" key="2">
    <source>
        <dbReference type="EMBL" id="MCP1728025.1"/>
    </source>
</evidence>
<dbReference type="Gene3D" id="1.20.1740.10">
    <property type="entry name" value="Amino acid/polyamine transporter I"/>
    <property type="match status" value="1"/>
</dbReference>
<keyword evidence="1" id="KW-0472">Membrane</keyword>
<dbReference type="EMBL" id="JALJYF010000002">
    <property type="protein sequence ID" value="MCP1728025.1"/>
    <property type="molecule type" value="Genomic_DNA"/>
</dbReference>